<dbReference type="GO" id="GO:0005794">
    <property type="term" value="C:Golgi apparatus"/>
    <property type="evidence" value="ECO:0007669"/>
    <property type="project" value="TreeGrafter"/>
</dbReference>
<comment type="caution">
    <text evidence="2">The sequence shown here is derived from an EMBL/GenBank/DDBJ whole genome shotgun (WGS) entry which is preliminary data.</text>
</comment>
<evidence type="ECO:0000313" key="3">
    <source>
        <dbReference type="Proteomes" id="UP001058974"/>
    </source>
</evidence>
<dbReference type="GO" id="GO:0071439">
    <property type="term" value="C:clathrin complex"/>
    <property type="evidence" value="ECO:0007669"/>
    <property type="project" value="TreeGrafter"/>
</dbReference>
<sequence>MTKVRRHRDFSSPIVRLRSGRATMHPHCHELAASNYTDLCRYSIITSCRSLVNSLQHIHCVGLLCSAVSIHVDGYGCHVKLPSWTCSSAIMLGAMSVISFVALFAFAAWLAFRFLSNCFTVWKASKILYLLVYNSKEGNGQLNNLELAVSLAKRGNLPGAEKLVVEGFHELFSQTKYKEAAELAVESPQGILRTPDTVAKFQSVPVQAGQTPSLLQYFGTLFTRVLLNA</sequence>
<dbReference type="Pfam" id="PF13838">
    <property type="entry name" value="Clathrin_H_link"/>
    <property type="match status" value="1"/>
</dbReference>
<dbReference type="Gramene" id="Psat01G0572800-T2">
    <property type="protein sequence ID" value="KAI5448420.1"/>
    <property type="gene ID" value="KIW84_015728"/>
</dbReference>
<keyword evidence="1" id="KW-1133">Transmembrane helix</keyword>
<organism evidence="2 3">
    <name type="scientific">Pisum sativum</name>
    <name type="common">Garden pea</name>
    <name type="synonym">Lathyrus oleraceus</name>
    <dbReference type="NCBI Taxonomy" id="3888"/>
    <lineage>
        <taxon>Eukaryota</taxon>
        <taxon>Viridiplantae</taxon>
        <taxon>Streptophyta</taxon>
        <taxon>Embryophyta</taxon>
        <taxon>Tracheophyta</taxon>
        <taxon>Spermatophyta</taxon>
        <taxon>Magnoliopsida</taxon>
        <taxon>eudicotyledons</taxon>
        <taxon>Gunneridae</taxon>
        <taxon>Pentapetalae</taxon>
        <taxon>rosids</taxon>
        <taxon>fabids</taxon>
        <taxon>Fabales</taxon>
        <taxon>Fabaceae</taxon>
        <taxon>Papilionoideae</taxon>
        <taxon>50 kb inversion clade</taxon>
        <taxon>NPAAA clade</taxon>
        <taxon>Hologalegina</taxon>
        <taxon>IRL clade</taxon>
        <taxon>Fabeae</taxon>
        <taxon>Lathyrus</taxon>
    </lineage>
</organism>
<dbReference type="InterPro" id="IPR016024">
    <property type="entry name" value="ARM-type_fold"/>
</dbReference>
<dbReference type="EMBL" id="JAMSHJ010000001">
    <property type="protein sequence ID" value="KAI5448420.1"/>
    <property type="molecule type" value="Genomic_DNA"/>
</dbReference>
<gene>
    <name evidence="2" type="ORF">KIW84_015728</name>
</gene>
<feature type="transmembrane region" description="Helical" evidence="1">
    <location>
        <begin position="89"/>
        <end position="112"/>
    </location>
</feature>
<dbReference type="GO" id="GO:0006898">
    <property type="term" value="P:receptor-mediated endocytosis"/>
    <property type="evidence" value="ECO:0007669"/>
    <property type="project" value="TreeGrafter"/>
</dbReference>
<name>A0A9D5BRN4_PEA</name>
<dbReference type="Proteomes" id="UP001058974">
    <property type="component" value="Chromosome 1"/>
</dbReference>
<proteinExistence type="predicted"/>
<dbReference type="GO" id="GO:0009506">
    <property type="term" value="C:plasmodesma"/>
    <property type="evidence" value="ECO:0007669"/>
    <property type="project" value="TreeGrafter"/>
</dbReference>
<evidence type="ECO:0000256" key="1">
    <source>
        <dbReference type="SAM" id="Phobius"/>
    </source>
</evidence>
<dbReference type="AlphaFoldDB" id="A0A9D5BRN4"/>
<dbReference type="SUPFAM" id="SSF48371">
    <property type="entry name" value="ARM repeat"/>
    <property type="match status" value="1"/>
</dbReference>
<keyword evidence="3" id="KW-1185">Reference proteome</keyword>
<keyword evidence="1" id="KW-0812">Transmembrane</keyword>
<accession>A0A9D5BRN4</accession>
<dbReference type="GO" id="GO:0032051">
    <property type="term" value="F:clathrin light chain binding"/>
    <property type="evidence" value="ECO:0007669"/>
    <property type="project" value="TreeGrafter"/>
</dbReference>
<dbReference type="PANTHER" id="PTHR10292">
    <property type="entry name" value="CLATHRIN HEAVY CHAIN RELATED"/>
    <property type="match status" value="1"/>
</dbReference>
<reference evidence="2 3" key="1">
    <citation type="journal article" date="2022" name="Nat. Genet.">
        <title>Improved pea reference genome and pan-genome highlight genomic features and evolutionary characteristics.</title>
        <authorList>
            <person name="Yang T."/>
            <person name="Liu R."/>
            <person name="Luo Y."/>
            <person name="Hu S."/>
            <person name="Wang D."/>
            <person name="Wang C."/>
            <person name="Pandey M.K."/>
            <person name="Ge S."/>
            <person name="Xu Q."/>
            <person name="Li N."/>
            <person name="Li G."/>
            <person name="Huang Y."/>
            <person name="Saxena R.K."/>
            <person name="Ji Y."/>
            <person name="Li M."/>
            <person name="Yan X."/>
            <person name="He Y."/>
            <person name="Liu Y."/>
            <person name="Wang X."/>
            <person name="Xiang C."/>
            <person name="Varshney R.K."/>
            <person name="Ding H."/>
            <person name="Gao S."/>
            <person name="Zong X."/>
        </authorList>
    </citation>
    <scope>NUCLEOTIDE SEQUENCE [LARGE SCALE GENOMIC DNA]</scope>
    <source>
        <strain evidence="2 3">cv. Zhongwan 6</strain>
    </source>
</reference>
<protein>
    <submittedName>
        <fullName evidence="2">Uncharacterized protein</fullName>
    </submittedName>
</protein>
<dbReference type="Gene3D" id="1.25.40.30">
    <property type="match status" value="1"/>
</dbReference>
<dbReference type="InterPro" id="IPR012331">
    <property type="entry name" value="Clathrin_H-chain_linker"/>
</dbReference>
<dbReference type="PANTHER" id="PTHR10292:SF12">
    <property type="entry name" value="CLATHRIN HEAVY CHAIN"/>
    <property type="match status" value="1"/>
</dbReference>
<dbReference type="GO" id="GO:0009507">
    <property type="term" value="C:chloroplast"/>
    <property type="evidence" value="ECO:0007669"/>
    <property type="project" value="TreeGrafter"/>
</dbReference>
<keyword evidence="1" id="KW-0472">Membrane</keyword>
<dbReference type="GO" id="GO:0005886">
    <property type="term" value="C:plasma membrane"/>
    <property type="evidence" value="ECO:0007669"/>
    <property type="project" value="TreeGrafter"/>
</dbReference>
<evidence type="ECO:0000313" key="2">
    <source>
        <dbReference type="EMBL" id="KAI5448420.1"/>
    </source>
</evidence>